<gene>
    <name evidence="10" type="ORF">ENSA5_26750</name>
</gene>
<protein>
    <submittedName>
        <fullName evidence="10">Peptidase M16 inactive domain protein</fullName>
    </submittedName>
</protein>
<evidence type="ECO:0000256" key="3">
    <source>
        <dbReference type="ARBA" id="ARBA00022801"/>
    </source>
</evidence>
<organism evidence="10 11">
    <name type="scientific">Enhygromyxa salina</name>
    <dbReference type="NCBI Taxonomy" id="215803"/>
    <lineage>
        <taxon>Bacteria</taxon>
        <taxon>Pseudomonadati</taxon>
        <taxon>Myxococcota</taxon>
        <taxon>Polyangia</taxon>
        <taxon>Nannocystales</taxon>
        <taxon>Nannocystaceae</taxon>
        <taxon>Enhygromyxa</taxon>
    </lineage>
</organism>
<feature type="domain" description="Peptidase M16 C-terminal" evidence="9">
    <location>
        <begin position="214"/>
        <end position="391"/>
    </location>
</feature>
<evidence type="ECO:0000313" key="10">
    <source>
        <dbReference type="EMBL" id="PRQ01304.1"/>
    </source>
</evidence>
<comment type="caution">
    <text evidence="10">The sequence shown here is derived from an EMBL/GenBank/DDBJ whole genome shotgun (WGS) entry which is preliminary data.</text>
</comment>
<dbReference type="InterPro" id="IPR011765">
    <property type="entry name" value="Pept_M16_N"/>
</dbReference>
<dbReference type="PANTHER" id="PTHR43690">
    <property type="entry name" value="NARDILYSIN"/>
    <property type="match status" value="1"/>
</dbReference>
<dbReference type="Pfam" id="PF05193">
    <property type="entry name" value="Peptidase_M16_C"/>
    <property type="match status" value="1"/>
</dbReference>
<keyword evidence="5" id="KW-0482">Metalloprotease</keyword>
<dbReference type="InterPro" id="IPR050626">
    <property type="entry name" value="Peptidase_M16"/>
</dbReference>
<dbReference type="OrthoDB" id="9811314at2"/>
<accession>A0A2S9Y867</accession>
<dbReference type="RefSeq" id="WP_106392064.1">
    <property type="nucleotide sequence ID" value="NZ_PVNK01000135.1"/>
</dbReference>
<keyword evidence="3" id="KW-0378">Hydrolase</keyword>
<feature type="signal peptide" evidence="7">
    <location>
        <begin position="1"/>
        <end position="26"/>
    </location>
</feature>
<evidence type="ECO:0000256" key="6">
    <source>
        <dbReference type="SAM" id="MobiDB-lite"/>
    </source>
</evidence>
<feature type="domain" description="Peptidase M16 N-terminal" evidence="8">
    <location>
        <begin position="55"/>
        <end position="174"/>
    </location>
</feature>
<keyword evidence="11" id="KW-1185">Reference proteome</keyword>
<dbReference type="PANTHER" id="PTHR43690:SF17">
    <property type="entry name" value="PROTEIN YHJJ"/>
    <property type="match status" value="1"/>
</dbReference>
<dbReference type="AlphaFoldDB" id="A0A2S9Y867"/>
<proteinExistence type="inferred from homology"/>
<dbReference type="SUPFAM" id="SSF63411">
    <property type="entry name" value="LuxS/MPP-like metallohydrolase"/>
    <property type="match status" value="2"/>
</dbReference>
<feature type="chain" id="PRO_5015559954" evidence="7">
    <location>
        <begin position="27"/>
        <end position="477"/>
    </location>
</feature>
<name>A0A2S9Y867_9BACT</name>
<dbReference type="GO" id="GO:0008237">
    <property type="term" value="F:metallopeptidase activity"/>
    <property type="evidence" value="ECO:0007669"/>
    <property type="project" value="UniProtKB-KW"/>
</dbReference>
<feature type="region of interest" description="Disordered" evidence="6">
    <location>
        <begin position="458"/>
        <end position="477"/>
    </location>
</feature>
<dbReference type="InterPro" id="IPR007863">
    <property type="entry name" value="Peptidase_M16_C"/>
</dbReference>
<evidence type="ECO:0000256" key="1">
    <source>
        <dbReference type="ARBA" id="ARBA00007261"/>
    </source>
</evidence>
<dbReference type="Gene3D" id="3.30.830.10">
    <property type="entry name" value="Metalloenzyme, LuxS/M16 peptidase-like"/>
    <property type="match status" value="2"/>
</dbReference>
<dbReference type="EMBL" id="PVNK01000135">
    <property type="protein sequence ID" value="PRQ01304.1"/>
    <property type="molecule type" value="Genomic_DNA"/>
</dbReference>
<evidence type="ECO:0000259" key="9">
    <source>
        <dbReference type="Pfam" id="PF05193"/>
    </source>
</evidence>
<evidence type="ECO:0000256" key="5">
    <source>
        <dbReference type="ARBA" id="ARBA00023049"/>
    </source>
</evidence>
<reference evidence="10 11" key="1">
    <citation type="submission" date="2018-03" db="EMBL/GenBank/DDBJ databases">
        <title>Draft Genome Sequences of the Obligatory Marine Myxobacteria Enhygromyxa salina SWB005.</title>
        <authorList>
            <person name="Poehlein A."/>
            <person name="Moghaddam J.A."/>
            <person name="Harms H."/>
            <person name="Alanjari M."/>
            <person name="Koenig G.M."/>
            <person name="Daniel R."/>
            <person name="Schaeberle T.F."/>
        </authorList>
    </citation>
    <scope>NUCLEOTIDE SEQUENCE [LARGE SCALE GENOMIC DNA]</scope>
    <source>
        <strain evidence="10 11">SWB005</strain>
    </source>
</reference>
<dbReference type="InterPro" id="IPR011249">
    <property type="entry name" value="Metalloenz_LuxS/M16"/>
</dbReference>
<evidence type="ECO:0000256" key="7">
    <source>
        <dbReference type="SAM" id="SignalP"/>
    </source>
</evidence>
<evidence type="ECO:0000256" key="4">
    <source>
        <dbReference type="ARBA" id="ARBA00022833"/>
    </source>
</evidence>
<dbReference type="Proteomes" id="UP000237968">
    <property type="component" value="Unassembled WGS sequence"/>
</dbReference>
<keyword evidence="2" id="KW-0645">Protease</keyword>
<dbReference type="GO" id="GO:0006508">
    <property type="term" value="P:proteolysis"/>
    <property type="evidence" value="ECO:0007669"/>
    <property type="project" value="UniProtKB-KW"/>
</dbReference>
<evidence type="ECO:0000259" key="8">
    <source>
        <dbReference type="Pfam" id="PF00675"/>
    </source>
</evidence>
<sequence length="477" mass="52911">MTRGRLFRILGLGLPLLLIAPHAVTAGEVEQGAEKPDTELAIEYERYTLDNGMEVILHRDTSAPLVAVNIWYHVGSGDEVPGKSGFAHLFEHMMFQGAKHIGEDVHFDILREIGGTGVNGTTNSDRTNYFETVPSHELETALWLESDRMGYMLDLLNEESLANQIDVVRNERRQRYDNVPYGRERFAVAAALYPEGHPYRYLTIGRHENLEAASLDDVISFFEKWYVPSNATLVLAGDLEIDEAKALVDKWFGSFPKLAKPEHVVVPAPELAKTVRTEIDDPFARLERMHFVWHSPAMLAEDDLELDVVAAALGSSGWGRLSKRLVDDEKIAQSVRVYQAGSGFSGSFSIIVTLSPGDGETKRAQAAKAIQEEVDKLVAEGPTKDELARHVISVESSFVWGLEELGGRANQLQWFNHYTGDPNYTDHYLERLRGITPAAVKAAAAKWLTKPRAEIISIPAPPDAKSDAKSDAKKGPK</sequence>
<comment type="similarity">
    <text evidence="1">Belongs to the peptidase M16 family.</text>
</comment>
<dbReference type="Pfam" id="PF00675">
    <property type="entry name" value="Peptidase_M16"/>
    <property type="match status" value="1"/>
</dbReference>
<keyword evidence="4" id="KW-0862">Zinc</keyword>
<keyword evidence="7" id="KW-0732">Signal</keyword>
<evidence type="ECO:0000256" key="2">
    <source>
        <dbReference type="ARBA" id="ARBA00022670"/>
    </source>
</evidence>
<feature type="compositionally biased region" description="Basic and acidic residues" evidence="6">
    <location>
        <begin position="464"/>
        <end position="477"/>
    </location>
</feature>
<dbReference type="GO" id="GO:0046872">
    <property type="term" value="F:metal ion binding"/>
    <property type="evidence" value="ECO:0007669"/>
    <property type="project" value="InterPro"/>
</dbReference>
<evidence type="ECO:0000313" key="11">
    <source>
        <dbReference type="Proteomes" id="UP000237968"/>
    </source>
</evidence>